<gene>
    <name evidence="5" type="primary">pnmt-1</name>
</gene>
<proteinExistence type="evidence at transcript level"/>
<accession>A0A7G7LK78</accession>
<dbReference type="GO" id="GO:0005829">
    <property type="term" value="C:cytosol"/>
    <property type="evidence" value="ECO:0007669"/>
    <property type="project" value="TreeGrafter"/>
</dbReference>
<protein>
    <submittedName>
        <fullName evidence="5">Phenylethanolamine N methyltransferase 1</fullName>
    </submittedName>
</protein>
<keyword evidence="3 5" id="KW-0808">Transferase</keyword>
<evidence type="ECO:0000313" key="5">
    <source>
        <dbReference type="EMBL" id="QNG40895.1"/>
    </source>
</evidence>
<evidence type="ECO:0000256" key="4">
    <source>
        <dbReference type="ARBA" id="ARBA00022691"/>
    </source>
</evidence>
<evidence type="ECO:0000256" key="2">
    <source>
        <dbReference type="ARBA" id="ARBA00022603"/>
    </source>
</evidence>
<dbReference type="EMBL" id="MT657936">
    <property type="protein sequence ID" value="QNG40895.1"/>
    <property type="molecule type" value="mRNA"/>
</dbReference>
<dbReference type="GO" id="GO:0008170">
    <property type="term" value="F:N-methyltransferase activity"/>
    <property type="evidence" value="ECO:0007669"/>
    <property type="project" value="TreeGrafter"/>
</dbReference>
<reference evidence="5" key="1">
    <citation type="journal article" date="2020" name="Proc. R. Soc. B">
        <title>Neural architecture and regeneration in the acoel Hofstenia miamia.</title>
        <authorList>
            <person name="Hulett R.E."/>
            <person name="Potter D."/>
            <person name="Srivastava M."/>
        </authorList>
    </citation>
    <scope>NUCLEOTIDE SEQUENCE</scope>
</reference>
<dbReference type="InterPro" id="IPR029063">
    <property type="entry name" value="SAM-dependent_MTases_sf"/>
</dbReference>
<dbReference type="SUPFAM" id="SSF53335">
    <property type="entry name" value="S-adenosyl-L-methionine-dependent methyltransferases"/>
    <property type="match status" value="1"/>
</dbReference>
<dbReference type="PROSITE" id="PS51681">
    <property type="entry name" value="SAM_MT_NNMT_PNMT_TEMT"/>
    <property type="match status" value="1"/>
</dbReference>
<evidence type="ECO:0000256" key="1">
    <source>
        <dbReference type="ARBA" id="ARBA00007996"/>
    </source>
</evidence>
<organism evidence="5">
    <name type="scientific">Hofstenia miamia</name>
    <name type="common">Three-banded panther worm</name>
    <dbReference type="NCBI Taxonomy" id="442651"/>
    <lineage>
        <taxon>Eukaryota</taxon>
        <taxon>Metazoa</taxon>
        <taxon>Xenacoelomorpha</taxon>
        <taxon>Acoelomorpha</taxon>
        <taxon>Acoela</taxon>
        <taxon>Hofsteniidae</taxon>
        <taxon>Hofstenia</taxon>
    </lineage>
</organism>
<dbReference type="Gene3D" id="3.40.50.150">
    <property type="entry name" value="Vaccinia Virus protein VP39"/>
    <property type="match status" value="1"/>
</dbReference>
<keyword evidence="4" id="KW-0949">S-adenosyl-L-methionine</keyword>
<dbReference type="Pfam" id="PF01234">
    <property type="entry name" value="NNMT_PNMT_TEMT"/>
    <property type="match status" value="1"/>
</dbReference>
<dbReference type="AlphaFoldDB" id="A0A7G7LK78"/>
<dbReference type="InterPro" id="IPR000940">
    <property type="entry name" value="NNMT_TEMT_trans"/>
</dbReference>
<keyword evidence="2 5" id="KW-0489">Methyltransferase</keyword>
<dbReference type="PANTHER" id="PTHR10867">
    <property type="entry name" value="NNMT/PNMT/TEMT FAMILY MEMBER"/>
    <property type="match status" value="1"/>
</dbReference>
<comment type="similarity">
    <text evidence="1">Belongs to the class I-like SAM-binding methyltransferase superfamily. NNMT/PNMT/TEMT family.</text>
</comment>
<sequence length="287" mass="33152">MQRPLTEINNYKEKHDNYENYFIPQEYMRFWNALSLDKEKADSELRVGQSRMRFNIRAVNDFLALICRRNQNNKIHDLGCGPSLMSMLSAAAFPQITSIEGSDFLSSNLNYLKTSLNSKGKEGYNYSKIIEFINSMHEKREHLSSDDYFVELNKKCQLDNILKCDLSLDDIFCGKEIQWGTYDAVVSTMTLTDAVPNEDAYKNVLMKVNQMLRKGGALCLLDLFNQSFWYPSLKTKDKLCAVNITPRFLEQCLVEAGFLIEEMRLMYFDEKHCSHGEGAVCVRATKK</sequence>
<dbReference type="GO" id="GO:0032259">
    <property type="term" value="P:methylation"/>
    <property type="evidence" value="ECO:0007669"/>
    <property type="project" value="UniProtKB-KW"/>
</dbReference>
<name>A0A7G7LK78_HOFMI</name>
<dbReference type="PANTHER" id="PTHR10867:SF17">
    <property type="entry name" value="NICOTINAMIDE N-METHYLTRANSFERASE"/>
    <property type="match status" value="1"/>
</dbReference>
<evidence type="ECO:0000256" key="3">
    <source>
        <dbReference type="ARBA" id="ARBA00022679"/>
    </source>
</evidence>